<feature type="transmembrane region" description="Helical" evidence="1">
    <location>
        <begin position="83"/>
        <end position="103"/>
    </location>
</feature>
<dbReference type="Pfam" id="PF03729">
    <property type="entry name" value="DUF308"/>
    <property type="match status" value="2"/>
</dbReference>
<keyword evidence="1" id="KW-0812">Transmembrane</keyword>
<feature type="transmembrane region" description="Helical" evidence="1">
    <location>
        <begin position="59"/>
        <end position="77"/>
    </location>
</feature>
<dbReference type="AlphaFoldDB" id="A0A6L7G8S5"/>
<dbReference type="EMBL" id="WUMU01000029">
    <property type="protein sequence ID" value="MXN20491.1"/>
    <property type="molecule type" value="Genomic_DNA"/>
</dbReference>
<organism evidence="2 3">
    <name type="scientific">Pseudooceanicola albus</name>
    <dbReference type="NCBI Taxonomy" id="2692189"/>
    <lineage>
        <taxon>Bacteria</taxon>
        <taxon>Pseudomonadati</taxon>
        <taxon>Pseudomonadota</taxon>
        <taxon>Alphaproteobacteria</taxon>
        <taxon>Rhodobacterales</taxon>
        <taxon>Paracoccaceae</taxon>
        <taxon>Pseudooceanicola</taxon>
    </lineage>
</organism>
<keyword evidence="3" id="KW-1185">Reference proteome</keyword>
<dbReference type="Proteomes" id="UP000477911">
    <property type="component" value="Unassembled WGS sequence"/>
</dbReference>
<dbReference type="InterPro" id="IPR052712">
    <property type="entry name" value="Acid_resist_chaperone_HdeD"/>
</dbReference>
<protein>
    <recommendedName>
        <fullName evidence="4">HdeD family acid-resistance protein</fullName>
    </recommendedName>
</protein>
<evidence type="ECO:0000256" key="1">
    <source>
        <dbReference type="SAM" id="Phobius"/>
    </source>
</evidence>
<keyword evidence="1" id="KW-0472">Membrane</keyword>
<keyword evidence="1" id="KW-1133">Transmembrane helix</keyword>
<evidence type="ECO:0000313" key="2">
    <source>
        <dbReference type="EMBL" id="MXN20491.1"/>
    </source>
</evidence>
<accession>A0A6L7G8S5</accession>
<dbReference type="InterPro" id="IPR005325">
    <property type="entry name" value="DUF308_memb"/>
</dbReference>
<dbReference type="PANTHER" id="PTHR34989:SF1">
    <property type="entry name" value="PROTEIN HDED"/>
    <property type="match status" value="1"/>
</dbReference>
<feature type="transmembrane region" description="Helical" evidence="1">
    <location>
        <begin position="145"/>
        <end position="165"/>
    </location>
</feature>
<name>A0A6L7G8S5_9RHOB</name>
<feature type="transmembrane region" description="Helical" evidence="1">
    <location>
        <begin position="115"/>
        <end position="133"/>
    </location>
</feature>
<reference evidence="2 3" key="1">
    <citation type="submission" date="2019-12" db="EMBL/GenBank/DDBJ databases">
        <authorList>
            <person name="Li M."/>
        </authorList>
    </citation>
    <scope>NUCLEOTIDE SEQUENCE [LARGE SCALE GENOMIC DNA]</scope>
    <source>
        <strain evidence="2 3">GBMRC 2024</strain>
    </source>
</reference>
<dbReference type="RefSeq" id="WP_160896613.1">
    <property type="nucleotide sequence ID" value="NZ_WUMU01000029.1"/>
</dbReference>
<gene>
    <name evidence="2" type="ORF">GR170_21865</name>
</gene>
<evidence type="ECO:0008006" key="4">
    <source>
        <dbReference type="Google" id="ProtNLM"/>
    </source>
</evidence>
<feature type="transmembrane region" description="Helical" evidence="1">
    <location>
        <begin position="31"/>
        <end position="52"/>
    </location>
</feature>
<sequence>MKLSTAMIAVSVLLALGGVLALISPLLATLAATSVVGVFFLFAGALQAWVLFQNRFEDVAAALMALLCIVAGVWVLADPLRGATSLGMILGALFFVMGAVRVLMALQVKGSRARWLLMLSGTVTGLMGVLTIFDVGGLASQLLGILLGFTLLFEGAGLFAFGMALNRRGY</sequence>
<evidence type="ECO:0000313" key="3">
    <source>
        <dbReference type="Proteomes" id="UP000477911"/>
    </source>
</evidence>
<dbReference type="GO" id="GO:0005886">
    <property type="term" value="C:plasma membrane"/>
    <property type="evidence" value="ECO:0007669"/>
    <property type="project" value="TreeGrafter"/>
</dbReference>
<proteinExistence type="predicted"/>
<comment type="caution">
    <text evidence="2">The sequence shown here is derived from an EMBL/GenBank/DDBJ whole genome shotgun (WGS) entry which is preliminary data.</text>
</comment>
<dbReference type="PANTHER" id="PTHR34989">
    <property type="entry name" value="PROTEIN HDED"/>
    <property type="match status" value="1"/>
</dbReference>